<accession>A0A151XAR6</accession>
<keyword evidence="2" id="KW-1185">Reference proteome</keyword>
<sequence>MVRAHEAIGSLFAHPPTNINDHLPFLKAVVAKVSLRALYPACGSTSGRTRGRKEKKYGCVSSRIQMHTLGSRCHINLIQVGVKTATVRILKPRDCSMFAVDNKVDLRDILPHPHPCPL</sequence>
<dbReference type="AlphaFoldDB" id="A0A151XAR6"/>
<reference evidence="1 2" key="1">
    <citation type="submission" date="2015-09" db="EMBL/GenBank/DDBJ databases">
        <title>Trachymyrmex zeteki WGS genome.</title>
        <authorList>
            <person name="Nygaard S."/>
            <person name="Hu H."/>
            <person name="Boomsma J."/>
            <person name="Zhang G."/>
        </authorList>
    </citation>
    <scope>NUCLEOTIDE SEQUENCE [LARGE SCALE GENOMIC DNA]</scope>
    <source>
        <strain evidence="1">Tzet28-1</strain>
        <tissue evidence="1">Whole body</tissue>
    </source>
</reference>
<dbReference type="EMBL" id="KQ982335">
    <property type="protein sequence ID" value="KYQ57465.1"/>
    <property type="molecule type" value="Genomic_DNA"/>
</dbReference>
<proteinExistence type="predicted"/>
<organism evidence="1 2">
    <name type="scientific">Mycetomoellerius zeteki</name>
    <dbReference type="NCBI Taxonomy" id="64791"/>
    <lineage>
        <taxon>Eukaryota</taxon>
        <taxon>Metazoa</taxon>
        <taxon>Ecdysozoa</taxon>
        <taxon>Arthropoda</taxon>
        <taxon>Hexapoda</taxon>
        <taxon>Insecta</taxon>
        <taxon>Pterygota</taxon>
        <taxon>Neoptera</taxon>
        <taxon>Endopterygota</taxon>
        <taxon>Hymenoptera</taxon>
        <taxon>Apocrita</taxon>
        <taxon>Aculeata</taxon>
        <taxon>Formicoidea</taxon>
        <taxon>Formicidae</taxon>
        <taxon>Myrmicinae</taxon>
        <taxon>Mycetomoellerius</taxon>
    </lineage>
</organism>
<dbReference type="Proteomes" id="UP000075809">
    <property type="component" value="Unassembled WGS sequence"/>
</dbReference>
<name>A0A151XAR6_9HYME</name>
<gene>
    <name evidence="1" type="ORF">ALC60_03426</name>
</gene>
<protein>
    <submittedName>
        <fullName evidence="1">Uncharacterized protein</fullName>
    </submittedName>
</protein>
<evidence type="ECO:0000313" key="1">
    <source>
        <dbReference type="EMBL" id="KYQ57465.1"/>
    </source>
</evidence>
<evidence type="ECO:0000313" key="2">
    <source>
        <dbReference type="Proteomes" id="UP000075809"/>
    </source>
</evidence>